<dbReference type="InterPro" id="IPR043502">
    <property type="entry name" value="DNA/RNA_pol_sf"/>
</dbReference>
<dbReference type="SUPFAM" id="SSF56672">
    <property type="entry name" value="DNA/RNA polymerases"/>
    <property type="match status" value="1"/>
</dbReference>
<feature type="region of interest" description="Disordered" evidence="1">
    <location>
        <begin position="315"/>
        <end position="350"/>
    </location>
</feature>
<protein>
    <recommendedName>
        <fullName evidence="4">Reverse transcriptase Ty1/copia-type domain-containing protein</fullName>
    </recommendedName>
</protein>
<name>A0A6D2KM91_9BRAS</name>
<evidence type="ECO:0000256" key="1">
    <source>
        <dbReference type="SAM" id="MobiDB-lite"/>
    </source>
</evidence>
<evidence type="ECO:0008006" key="4">
    <source>
        <dbReference type="Google" id="ProtNLM"/>
    </source>
</evidence>
<sequence>MADAKSTTTPLATHFKLKSLTKAERKEEVVHMENKPYASAVGSLMYAMIGSRPDLAYAVGVISRFMSNPGREHWTAVKWVLRYLRGASKDCLTFTKNKEFSIEGFCDSDYATDIDKRRSVTGFIFQVWGNTISWRSNLQSVVALSTTEAEYMALTSAVREAIWLKGICEELGFETGAVKIHCDSQSALALAKNSVHHERTKHIATKYHFIRDIVAEETVKLFKIHISMNPADFLTKALPGPKFQLCCDLVNAPWEEFELPVEQIGAEGESSVPGGAICMRRSSTDLGFSDVYMLSLAAEDHRVFFRNAPEVLLSPADASGSSPSHPESPSREDKREREELGFGGVHRRVV</sequence>
<dbReference type="Proteomes" id="UP000467841">
    <property type="component" value="Unassembled WGS sequence"/>
</dbReference>
<dbReference type="CDD" id="cd09272">
    <property type="entry name" value="RNase_HI_RT_Ty1"/>
    <property type="match status" value="1"/>
</dbReference>
<dbReference type="AlphaFoldDB" id="A0A6D2KM91"/>
<organism evidence="2 3">
    <name type="scientific">Microthlaspi erraticum</name>
    <dbReference type="NCBI Taxonomy" id="1685480"/>
    <lineage>
        <taxon>Eukaryota</taxon>
        <taxon>Viridiplantae</taxon>
        <taxon>Streptophyta</taxon>
        <taxon>Embryophyta</taxon>
        <taxon>Tracheophyta</taxon>
        <taxon>Spermatophyta</taxon>
        <taxon>Magnoliopsida</taxon>
        <taxon>eudicotyledons</taxon>
        <taxon>Gunneridae</taxon>
        <taxon>Pentapetalae</taxon>
        <taxon>rosids</taxon>
        <taxon>malvids</taxon>
        <taxon>Brassicales</taxon>
        <taxon>Brassicaceae</taxon>
        <taxon>Coluteocarpeae</taxon>
        <taxon>Microthlaspi</taxon>
    </lineage>
</organism>
<evidence type="ECO:0000313" key="3">
    <source>
        <dbReference type="Proteomes" id="UP000467841"/>
    </source>
</evidence>
<feature type="compositionally biased region" description="Basic and acidic residues" evidence="1">
    <location>
        <begin position="328"/>
        <end position="340"/>
    </location>
</feature>
<reference evidence="2" key="1">
    <citation type="submission" date="2020-01" db="EMBL/GenBank/DDBJ databases">
        <authorList>
            <person name="Mishra B."/>
        </authorList>
    </citation>
    <scope>NUCLEOTIDE SEQUENCE [LARGE SCALE GENOMIC DNA]</scope>
</reference>
<evidence type="ECO:0000313" key="2">
    <source>
        <dbReference type="EMBL" id="CAA7054408.1"/>
    </source>
</evidence>
<dbReference type="PANTHER" id="PTHR11439">
    <property type="entry name" value="GAG-POL-RELATED RETROTRANSPOSON"/>
    <property type="match status" value="1"/>
</dbReference>
<gene>
    <name evidence="2" type="ORF">MERR_LOCUS41644</name>
</gene>
<keyword evidence="3" id="KW-1185">Reference proteome</keyword>
<accession>A0A6D2KM91</accession>
<dbReference type="OrthoDB" id="1107039at2759"/>
<proteinExistence type="predicted"/>
<dbReference type="EMBL" id="CACVBM020001573">
    <property type="protein sequence ID" value="CAA7054408.1"/>
    <property type="molecule type" value="Genomic_DNA"/>
</dbReference>
<comment type="caution">
    <text evidence="2">The sequence shown here is derived from an EMBL/GenBank/DDBJ whole genome shotgun (WGS) entry which is preliminary data.</text>
</comment>
<dbReference type="PANTHER" id="PTHR11439:SF491">
    <property type="entry name" value="INTEGRASE CATALYTIC DOMAIN-CONTAINING PROTEIN"/>
    <property type="match status" value="1"/>
</dbReference>